<sequence length="411" mass="48650">MIYPYTFNLKDKNSKKPTLIYLRARIKNEGKYLKYSTGEKILPKYWDFKTQWPIKLKGRTKEATEINSVINQIGRYGDAFEKVYTVLEAQGIDLTVSLIRGELDYEFKKSSSAPNSFFTVFDQFIQEKKDLGNITDGTIARYENIKTLLQEFSIEKKYTLNFQSINENFYVNWVNYSRIKLEHKNNTLGRNIGFIKTFMNWAMKKKYHMNYDFKEFKKISSETDEIALSMEEVKILYEYDFSKNPRLEKVRDVFIFGCVTGMRYSDYSRINRTNIRNGQIFINTQKQKSNVGIPLNKYSEAILEKYQFNLPVISPQKFRDYIKEACKEVEMDEIITKTSFIGNKRIEEKFKKHEMISTHTARRTFITISLDKGMRPEVVMSITGHKSYSSFKKYIKLSSLSRELEMQKAWN</sequence>
<evidence type="ECO:0000256" key="5">
    <source>
        <dbReference type="PROSITE-ProRule" id="PRU01248"/>
    </source>
</evidence>
<comment type="similarity">
    <text evidence="1">Belongs to the 'phage' integrase family.</text>
</comment>
<keyword evidence="4" id="KW-0233">DNA recombination</keyword>
<evidence type="ECO:0000259" key="7">
    <source>
        <dbReference type="PROSITE" id="PS51900"/>
    </source>
</evidence>
<dbReference type="SUPFAM" id="SSF56349">
    <property type="entry name" value="DNA breaking-rejoining enzymes"/>
    <property type="match status" value="1"/>
</dbReference>
<dbReference type="PANTHER" id="PTHR30349:SF64">
    <property type="entry name" value="PROPHAGE INTEGRASE INTD-RELATED"/>
    <property type="match status" value="1"/>
</dbReference>
<dbReference type="RefSeq" id="WP_072551676.1">
    <property type="nucleotide sequence ID" value="NZ_CP018153.1"/>
</dbReference>
<evidence type="ECO:0000313" key="9">
    <source>
        <dbReference type="Proteomes" id="UP000182510"/>
    </source>
</evidence>
<feature type="domain" description="Core-binding (CB)" evidence="7">
    <location>
        <begin position="115"/>
        <end position="203"/>
    </location>
</feature>
<dbReference type="Gene3D" id="1.10.150.130">
    <property type="match status" value="1"/>
</dbReference>
<evidence type="ECO:0000256" key="1">
    <source>
        <dbReference type="ARBA" id="ARBA00008857"/>
    </source>
</evidence>
<keyword evidence="2" id="KW-0229">DNA integration</keyword>
<dbReference type="Pfam" id="PF00589">
    <property type="entry name" value="Phage_integrase"/>
    <property type="match status" value="1"/>
</dbReference>
<evidence type="ECO:0000259" key="6">
    <source>
        <dbReference type="PROSITE" id="PS51898"/>
    </source>
</evidence>
<dbReference type="PROSITE" id="PS51898">
    <property type="entry name" value="TYR_RECOMBINASE"/>
    <property type="match status" value="1"/>
</dbReference>
<feature type="domain" description="Tyr recombinase" evidence="6">
    <location>
        <begin position="223"/>
        <end position="411"/>
    </location>
</feature>
<dbReference type="CDD" id="cd01185">
    <property type="entry name" value="INTN1_C_like"/>
    <property type="match status" value="1"/>
</dbReference>
<dbReference type="OrthoDB" id="1493636at2"/>
<dbReference type="EMBL" id="CP018153">
    <property type="protein sequence ID" value="APG59021.1"/>
    <property type="molecule type" value="Genomic_DNA"/>
</dbReference>
<evidence type="ECO:0000256" key="2">
    <source>
        <dbReference type="ARBA" id="ARBA00022908"/>
    </source>
</evidence>
<dbReference type="Proteomes" id="UP000182510">
    <property type="component" value="Chromosome"/>
</dbReference>
<dbReference type="STRING" id="1913577.LPB144_00760"/>
<dbReference type="GO" id="GO:0003677">
    <property type="term" value="F:DNA binding"/>
    <property type="evidence" value="ECO:0007669"/>
    <property type="project" value="UniProtKB-UniRule"/>
</dbReference>
<dbReference type="GO" id="GO:0015074">
    <property type="term" value="P:DNA integration"/>
    <property type="evidence" value="ECO:0007669"/>
    <property type="project" value="UniProtKB-KW"/>
</dbReference>
<gene>
    <name evidence="8" type="ORF">LPB144_00760</name>
</gene>
<evidence type="ECO:0000256" key="3">
    <source>
        <dbReference type="ARBA" id="ARBA00023125"/>
    </source>
</evidence>
<dbReference type="Pfam" id="PF13102">
    <property type="entry name" value="Phage_int_SAM_5"/>
    <property type="match status" value="1"/>
</dbReference>
<name>A0A1L3J1M7_9FLAO</name>
<dbReference type="InterPro" id="IPR010998">
    <property type="entry name" value="Integrase_recombinase_N"/>
</dbReference>
<dbReference type="GO" id="GO:0006310">
    <property type="term" value="P:DNA recombination"/>
    <property type="evidence" value="ECO:0007669"/>
    <property type="project" value="UniProtKB-KW"/>
</dbReference>
<dbReference type="PROSITE" id="PS51900">
    <property type="entry name" value="CB"/>
    <property type="match status" value="1"/>
</dbReference>
<dbReference type="Gene3D" id="1.10.443.10">
    <property type="entry name" value="Intergrase catalytic core"/>
    <property type="match status" value="1"/>
</dbReference>
<dbReference type="KEGG" id="grl:LPB144_00760"/>
<evidence type="ECO:0008006" key="10">
    <source>
        <dbReference type="Google" id="ProtNLM"/>
    </source>
</evidence>
<protein>
    <recommendedName>
        <fullName evidence="10">Integrase</fullName>
    </recommendedName>
</protein>
<dbReference type="InterPro" id="IPR025269">
    <property type="entry name" value="SAM-like_dom"/>
</dbReference>
<dbReference type="InterPro" id="IPR011010">
    <property type="entry name" value="DNA_brk_join_enz"/>
</dbReference>
<dbReference type="InterPro" id="IPR050090">
    <property type="entry name" value="Tyrosine_recombinase_XerCD"/>
</dbReference>
<keyword evidence="3 5" id="KW-0238">DNA-binding</keyword>
<dbReference type="InterPro" id="IPR002104">
    <property type="entry name" value="Integrase_catalytic"/>
</dbReference>
<evidence type="ECO:0000256" key="4">
    <source>
        <dbReference type="ARBA" id="ARBA00023172"/>
    </source>
</evidence>
<proteinExistence type="inferred from homology"/>
<dbReference type="InterPro" id="IPR044068">
    <property type="entry name" value="CB"/>
</dbReference>
<keyword evidence="9" id="KW-1185">Reference proteome</keyword>
<dbReference type="PANTHER" id="PTHR30349">
    <property type="entry name" value="PHAGE INTEGRASE-RELATED"/>
    <property type="match status" value="1"/>
</dbReference>
<dbReference type="AlphaFoldDB" id="A0A1L3J1M7"/>
<evidence type="ECO:0000313" key="8">
    <source>
        <dbReference type="EMBL" id="APG59021.1"/>
    </source>
</evidence>
<reference evidence="8 9" key="1">
    <citation type="submission" date="2016-11" db="EMBL/GenBank/DDBJ databases">
        <title>Gramella sp. LPB0144 isolated from marine environment.</title>
        <authorList>
            <person name="Kim E."/>
            <person name="Yi H."/>
        </authorList>
    </citation>
    <scope>NUCLEOTIDE SEQUENCE [LARGE SCALE GENOMIC DNA]</scope>
    <source>
        <strain evidence="8 9">LPB0144</strain>
    </source>
</reference>
<organism evidence="8 9">
    <name type="scientific">Christiangramia salexigens</name>
    <dbReference type="NCBI Taxonomy" id="1913577"/>
    <lineage>
        <taxon>Bacteria</taxon>
        <taxon>Pseudomonadati</taxon>
        <taxon>Bacteroidota</taxon>
        <taxon>Flavobacteriia</taxon>
        <taxon>Flavobacteriales</taxon>
        <taxon>Flavobacteriaceae</taxon>
        <taxon>Christiangramia</taxon>
    </lineage>
</organism>
<accession>A0A1L3J1M7</accession>
<dbReference type="InterPro" id="IPR013762">
    <property type="entry name" value="Integrase-like_cat_sf"/>
</dbReference>